<dbReference type="SMART" id="SM00028">
    <property type="entry name" value="TPR"/>
    <property type="match status" value="2"/>
</dbReference>
<gene>
    <name evidence="5" type="ORF">M5X09_11475</name>
</gene>
<dbReference type="SUPFAM" id="SSF53649">
    <property type="entry name" value="Alkaline phosphatase-like"/>
    <property type="match status" value="1"/>
</dbReference>
<dbReference type="InterPro" id="IPR011990">
    <property type="entry name" value="TPR-like_helical_dom_sf"/>
</dbReference>
<evidence type="ECO:0000256" key="2">
    <source>
        <dbReference type="PROSITE-ProRule" id="PRU00339"/>
    </source>
</evidence>
<dbReference type="Gene3D" id="1.25.40.10">
    <property type="entry name" value="Tetratricopeptide repeat domain"/>
    <property type="match status" value="1"/>
</dbReference>
<reference evidence="5 6" key="1">
    <citation type="submission" date="2022-05" db="EMBL/GenBank/DDBJ databases">
        <title>Genome Sequencing of Bee-Associated Microbes.</title>
        <authorList>
            <person name="Dunlap C."/>
        </authorList>
    </citation>
    <scope>NUCLEOTIDE SEQUENCE [LARGE SCALE GENOMIC DNA]</scope>
    <source>
        <strain evidence="5 6">NRRL NRS-1438</strain>
    </source>
</reference>
<dbReference type="PANTHER" id="PTHR42693:SF33">
    <property type="entry name" value="ARYLSULFATASE"/>
    <property type="match status" value="1"/>
</dbReference>
<feature type="repeat" description="TPR" evidence="2">
    <location>
        <begin position="37"/>
        <end position="70"/>
    </location>
</feature>
<organism evidence="5 6">
    <name type="scientific">Paenibacillus apiarius</name>
    <dbReference type="NCBI Taxonomy" id="46240"/>
    <lineage>
        <taxon>Bacteria</taxon>
        <taxon>Bacillati</taxon>
        <taxon>Bacillota</taxon>
        <taxon>Bacilli</taxon>
        <taxon>Bacillales</taxon>
        <taxon>Paenibacillaceae</taxon>
        <taxon>Paenibacillus</taxon>
    </lineage>
</organism>
<dbReference type="InterPro" id="IPR019734">
    <property type="entry name" value="TPR_rpt"/>
</dbReference>
<dbReference type="Gene3D" id="3.40.720.10">
    <property type="entry name" value="Alkaline Phosphatase, subunit A"/>
    <property type="match status" value="1"/>
</dbReference>
<feature type="coiled-coil region" evidence="3">
    <location>
        <begin position="114"/>
        <end position="148"/>
    </location>
</feature>
<sequence length="669" mass="77336">MEYSKSKEEIRKLLSLGNINQAGELITAYEAAMPYDLDMYSLKANYYFILGEYEKAEQVLKSALTKRPISFDLHYNAAMVYQAQEKRELAWKHFNIANSLTESDIQRNAVQQALDSMIQQIKEECVDIEDLKRQLEVFKQVSKEVEKDTMDSYSNFPARGEDLLIGEELGGYYIGLYDGMKIERDGINMLPLRSFNKVEMCKIGMGQVPKVGEFVLPVATQNINGEFRVKDGENRHVFDLKYPNRWYHFKLNSMMEIMKDDNVILGEPISLAKDNSKEGLVLTIFVDGLSQTVLEQYGLNELMPNTQRFFKDGMLCSNVYVSGEWTYVNMASFYSGKYTASHNMFHPNKNTTLPKENKILSEHFKEAGFTTAKIDGDWRSTPMYGYYRGFDRIVYQPSLRGMDTPDAIQEVIEHLEAFKGTNQFVWTCLPDLHDVADGYQSTISVQVNETMEEKPHNQQHLQGKTSVRQDYSIDKTTRYTKQLQRIDRYLGMLYSYLEQNFDMERVTVALISDHGQGYLVPTGEHMLCEERVKVPFMFRGRNVKAGESDELIQGLDLMSILCKLANIEIDATDADTNLPKCFGGEREREYTYSESIFPGDSYKASIHTKEAAFYYETEEKVLQDGSVNMEKYTVKLVDKHTRQLIENHSLTEECIEIVHEHMKYRRIYV</sequence>
<proteinExistence type="inferred from homology"/>
<keyword evidence="6" id="KW-1185">Reference proteome</keyword>
<dbReference type="Proteomes" id="UP001207626">
    <property type="component" value="Unassembled WGS sequence"/>
</dbReference>
<dbReference type="Pfam" id="PF00884">
    <property type="entry name" value="Sulfatase"/>
    <property type="match status" value="1"/>
</dbReference>
<comment type="caution">
    <text evidence="5">The sequence shown here is derived from an EMBL/GenBank/DDBJ whole genome shotgun (WGS) entry which is preliminary data.</text>
</comment>
<dbReference type="InterPro" id="IPR000917">
    <property type="entry name" value="Sulfatase_N"/>
</dbReference>
<dbReference type="InterPro" id="IPR017850">
    <property type="entry name" value="Alkaline_phosphatase_core_sf"/>
</dbReference>
<keyword evidence="2" id="KW-0802">TPR repeat</keyword>
<keyword evidence="3" id="KW-0175">Coiled coil</keyword>
<evidence type="ECO:0000259" key="4">
    <source>
        <dbReference type="Pfam" id="PF00884"/>
    </source>
</evidence>
<evidence type="ECO:0000313" key="5">
    <source>
        <dbReference type="EMBL" id="MCY9520295.1"/>
    </source>
</evidence>
<dbReference type="PANTHER" id="PTHR42693">
    <property type="entry name" value="ARYLSULFATASE FAMILY MEMBER"/>
    <property type="match status" value="1"/>
</dbReference>
<comment type="similarity">
    <text evidence="1">Belongs to the sulfatase family.</text>
</comment>
<protein>
    <submittedName>
        <fullName evidence="5">Sulfatase-like hydrolase/transferase</fullName>
    </submittedName>
</protein>
<feature type="domain" description="Sulfatase N-terminal" evidence="4">
    <location>
        <begin position="281"/>
        <end position="567"/>
    </location>
</feature>
<dbReference type="InterPro" id="IPR050738">
    <property type="entry name" value="Sulfatase"/>
</dbReference>
<dbReference type="PROSITE" id="PS50005">
    <property type="entry name" value="TPR"/>
    <property type="match status" value="1"/>
</dbReference>
<dbReference type="EMBL" id="JAMDLW010000014">
    <property type="protein sequence ID" value="MCY9520295.1"/>
    <property type="molecule type" value="Genomic_DNA"/>
</dbReference>
<name>A0ABT4DSR6_9BACL</name>
<dbReference type="SUPFAM" id="SSF48452">
    <property type="entry name" value="TPR-like"/>
    <property type="match status" value="1"/>
</dbReference>
<evidence type="ECO:0000256" key="1">
    <source>
        <dbReference type="ARBA" id="ARBA00008779"/>
    </source>
</evidence>
<evidence type="ECO:0000313" key="6">
    <source>
        <dbReference type="Proteomes" id="UP001207626"/>
    </source>
</evidence>
<evidence type="ECO:0000256" key="3">
    <source>
        <dbReference type="SAM" id="Coils"/>
    </source>
</evidence>
<accession>A0ABT4DSR6</accession>
<dbReference type="RefSeq" id="WP_087434017.1">
    <property type="nucleotide sequence ID" value="NZ_JAMDLV010000017.1"/>
</dbReference>